<evidence type="ECO:0000313" key="2">
    <source>
        <dbReference type="Proteomes" id="UP000604825"/>
    </source>
</evidence>
<gene>
    <name evidence="1" type="ORF">NCGR_LOCUS40431</name>
</gene>
<dbReference type="PANTHER" id="PTHR45621">
    <property type="entry name" value="OS01G0588500 PROTEIN-RELATED"/>
    <property type="match status" value="1"/>
</dbReference>
<keyword evidence="2" id="KW-1185">Reference proteome</keyword>
<comment type="caution">
    <text evidence="1">The sequence shown here is derived from an EMBL/GenBank/DDBJ whole genome shotgun (WGS) entry which is preliminary data.</text>
</comment>
<dbReference type="OrthoDB" id="4062651at2759"/>
<proteinExistence type="predicted"/>
<protein>
    <submittedName>
        <fullName evidence="1">Uncharacterized protein</fullName>
    </submittedName>
</protein>
<dbReference type="Gene3D" id="1.10.510.10">
    <property type="entry name" value="Transferase(Phosphotransferase) domain 1"/>
    <property type="match status" value="1"/>
</dbReference>
<accession>A0A811Q8G1</accession>
<dbReference type="AlphaFoldDB" id="A0A811Q8G1"/>
<dbReference type="Proteomes" id="UP000604825">
    <property type="component" value="Unassembled WGS sequence"/>
</dbReference>
<name>A0A811Q8G1_9POAL</name>
<organism evidence="1 2">
    <name type="scientific">Miscanthus lutarioriparius</name>
    <dbReference type="NCBI Taxonomy" id="422564"/>
    <lineage>
        <taxon>Eukaryota</taxon>
        <taxon>Viridiplantae</taxon>
        <taxon>Streptophyta</taxon>
        <taxon>Embryophyta</taxon>
        <taxon>Tracheophyta</taxon>
        <taxon>Spermatophyta</taxon>
        <taxon>Magnoliopsida</taxon>
        <taxon>Liliopsida</taxon>
        <taxon>Poales</taxon>
        <taxon>Poaceae</taxon>
        <taxon>PACMAD clade</taxon>
        <taxon>Panicoideae</taxon>
        <taxon>Andropogonodae</taxon>
        <taxon>Andropogoneae</taxon>
        <taxon>Saccharinae</taxon>
        <taxon>Miscanthus</taxon>
    </lineage>
</organism>
<evidence type="ECO:0000313" key="1">
    <source>
        <dbReference type="EMBL" id="CAD6256935.1"/>
    </source>
</evidence>
<dbReference type="InterPro" id="IPR011009">
    <property type="entry name" value="Kinase-like_dom_sf"/>
</dbReference>
<dbReference type="SUPFAM" id="SSF56112">
    <property type="entry name" value="Protein kinase-like (PK-like)"/>
    <property type="match status" value="1"/>
</dbReference>
<reference evidence="1" key="1">
    <citation type="submission" date="2020-10" db="EMBL/GenBank/DDBJ databases">
        <authorList>
            <person name="Han B."/>
            <person name="Lu T."/>
            <person name="Zhao Q."/>
            <person name="Huang X."/>
            <person name="Zhao Y."/>
        </authorList>
    </citation>
    <scope>NUCLEOTIDE SEQUENCE</scope>
</reference>
<dbReference type="InterPro" id="IPR050823">
    <property type="entry name" value="Plant_Ser_Thr_Prot_Kinase"/>
</dbReference>
<sequence length="141" mass="15804">MDDYKEQEPARCHVNMEETKEENAGELTVQSDIYGFGVVLCAFDINRPKGEQNLVERARPHLINRRKICRLVDTSLGGEYSTGGVKKVAALALECLALDAKMRPSMDKVVSVLEGIRDSIDQHIKRTHLKSNGKGKMWTFG</sequence>
<dbReference type="EMBL" id="CAJGYO010000010">
    <property type="protein sequence ID" value="CAD6256935.1"/>
    <property type="molecule type" value="Genomic_DNA"/>
</dbReference>